<dbReference type="Proteomes" id="UP000585272">
    <property type="component" value="Unassembled WGS sequence"/>
</dbReference>
<accession>A0A840I9N2</accession>
<dbReference type="EMBL" id="JACHNU010000001">
    <property type="protein sequence ID" value="MBB4660798.1"/>
    <property type="molecule type" value="Genomic_DNA"/>
</dbReference>
<protein>
    <recommendedName>
        <fullName evidence="4">DUF5666 domain-containing protein</fullName>
    </recommendedName>
</protein>
<feature type="signal peptide" evidence="1">
    <location>
        <begin position="1"/>
        <end position="21"/>
    </location>
</feature>
<name>A0A840I9N2_9ACTN</name>
<evidence type="ECO:0000313" key="3">
    <source>
        <dbReference type="Proteomes" id="UP000585272"/>
    </source>
</evidence>
<sequence>MLSALIAFAAAAAFAAAPAQAKTIKVVERARLGLVRQHGSTIDLRGKVRGTLSGPVLARFNVRLLSVTGLVTIFPKGGGSLSFSVAGRARSAAVRARFSGSVTVTGGTGRWAGARGRGSFDGVVNRRTWAATATVRARIST</sequence>
<keyword evidence="1" id="KW-0732">Signal</keyword>
<evidence type="ECO:0000256" key="1">
    <source>
        <dbReference type="SAM" id="SignalP"/>
    </source>
</evidence>
<evidence type="ECO:0000313" key="2">
    <source>
        <dbReference type="EMBL" id="MBB4660798.1"/>
    </source>
</evidence>
<evidence type="ECO:0008006" key="4">
    <source>
        <dbReference type="Google" id="ProtNLM"/>
    </source>
</evidence>
<feature type="chain" id="PRO_5032703858" description="DUF5666 domain-containing protein" evidence="1">
    <location>
        <begin position="22"/>
        <end position="141"/>
    </location>
</feature>
<dbReference type="AlphaFoldDB" id="A0A840I9N2"/>
<proteinExistence type="predicted"/>
<reference evidence="2 3" key="1">
    <citation type="submission" date="2020-08" db="EMBL/GenBank/DDBJ databases">
        <title>Genomic Encyclopedia of Archaeal and Bacterial Type Strains, Phase II (KMG-II): from individual species to whole genera.</title>
        <authorList>
            <person name="Goeker M."/>
        </authorList>
    </citation>
    <scope>NUCLEOTIDE SEQUENCE [LARGE SCALE GENOMIC DNA]</scope>
    <source>
        <strain evidence="2 3">DSM 23288</strain>
    </source>
</reference>
<gene>
    <name evidence="2" type="ORF">BDZ31_000371</name>
</gene>
<comment type="caution">
    <text evidence="2">The sequence shown here is derived from an EMBL/GenBank/DDBJ whole genome shotgun (WGS) entry which is preliminary data.</text>
</comment>
<keyword evidence="3" id="KW-1185">Reference proteome</keyword>
<organism evidence="2 3">
    <name type="scientific">Conexibacter arvalis</name>
    <dbReference type="NCBI Taxonomy" id="912552"/>
    <lineage>
        <taxon>Bacteria</taxon>
        <taxon>Bacillati</taxon>
        <taxon>Actinomycetota</taxon>
        <taxon>Thermoleophilia</taxon>
        <taxon>Solirubrobacterales</taxon>
        <taxon>Conexibacteraceae</taxon>
        <taxon>Conexibacter</taxon>
    </lineage>
</organism>